<dbReference type="PROSITE" id="PS50146">
    <property type="entry name" value="DAGK"/>
    <property type="match status" value="1"/>
</dbReference>
<dbReference type="GO" id="GO:0046513">
    <property type="term" value="P:ceramide biosynthetic process"/>
    <property type="evidence" value="ECO:0007669"/>
    <property type="project" value="TreeGrafter"/>
</dbReference>
<reference evidence="33" key="1">
    <citation type="submission" date="2025-08" db="UniProtKB">
        <authorList>
            <consortium name="RefSeq"/>
        </authorList>
    </citation>
    <scope>IDENTIFICATION</scope>
</reference>
<keyword evidence="7" id="KW-0547">Nucleotide-binding</keyword>
<evidence type="ECO:0000313" key="33">
    <source>
        <dbReference type="RefSeq" id="XP_055895248.1"/>
    </source>
</evidence>
<dbReference type="GO" id="GO:0047620">
    <property type="term" value="F:acylglycerol kinase activity"/>
    <property type="evidence" value="ECO:0007669"/>
    <property type="project" value="UniProtKB-EC"/>
</dbReference>
<comment type="catalytic activity">
    <reaction evidence="19">
        <text>2-(5Z,8Z,11Z,14Z-eicosatetraenoyl)-glycerol + ATP = 2-(5Z,8Z,11Z,14Z-eicosatetraenoyl)-sn-glycero-3-phosphate + ADP + H(+)</text>
        <dbReference type="Rhea" id="RHEA:43316"/>
        <dbReference type="ChEBI" id="CHEBI:15378"/>
        <dbReference type="ChEBI" id="CHEBI:30616"/>
        <dbReference type="ChEBI" id="CHEBI:52392"/>
        <dbReference type="ChEBI" id="CHEBI:78209"/>
        <dbReference type="ChEBI" id="CHEBI:456216"/>
    </reaction>
    <physiologicalReaction direction="left-to-right" evidence="19">
        <dbReference type="Rhea" id="RHEA:43317"/>
    </physiologicalReaction>
</comment>
<comment type="catalytic activity">
    <reaction evidence="15">
        <text>a 1,2-diacyl-sn-glycerol + ATP = a 1,2-diacyl-sn-glycero-3-phosphate + ADP + H(+)</text>
        <dbReference type="Rhea" id="RHEA:10272"/>
        <dbReference type="ChEBI" id="CHEBI:15378"/>
        <dbReference type="ChEBI" id="CHEBI:17815"/>
        <dbReference type="ChEBI" id="CHEBI:30616"/>
        <dbReference type="ChEBI" id="CHEBI:58608"/>
        <dbReference type="ChEBI" id="CHEBI:456216"/>
        <dbReference type="EC" id="2.7.1.107"/>
    </reaction>
    <physiologicalReaction direction="left-to-right" evidence="15">
        <dbReference type="Rhea" id="RHEA:10273"/>
    </physiologicalReaction>
</comment>
<dbReference type="AlphaFoldDB" id="A0A9W3B709"/>
<dbReference type="RefSeq" id="XP_055895248.1">
    <property type="nucleotide sequence ID" value="XM_056039273.1"/>
</dbReference>
<evidence type="ECO:0000256" key="28">
    <source>
        <dbReference type="ARBA" id="ARBA00048663"/>
    </source>
</evidence>
<evidence type="ECO:0000256" key="20">
    <source>
        <dbReference type="ARBA" id="ARBA00024636"/>
    </source>
</evidence>
<comment type="similarity">
    <text evidence="21">Belongs to the AGK family.</text>
</comment>
<gene>
    <name evidence="33" type="primary">LOC106053627</name>
</gene>
<evidence type="ECO:0000256" key="5">
    <source>
        <dbReference type="ARBA" id="ARBA00012133"/>
    </source>
</evidence>
<dbReference type="OMA" id="ITEGWRR"/>
<evidence type="ECO:0000256" key="15">
    <source>
        <dbReference type="ARBA" id="ARBA00023411"/>
    </source>
</evidence>
<sequence>MPMGSLVKIAKTLRTHWKKSTLAACLTIYGCNYMRNRHRDNLLRRHYCQEALKYGRENIALHQRPRRVTVFLNPAANKGRAKKIFEKTAAPILYLAGIEINLVATEYEGQLKKYMAVLDPKDTDAVVIAGGGGTLLEAVTGLLRQNKERNLTSIPIGIIPLGGKNRFSKLWFGEDSDEVKTMAEAAFAVVQAVTKKVDVIKFVGEEDKCIYSLIGLEAGAYRDAEDRKSKYWYFGPLKSYWTYLRTVMSKWPATIEASVNYIEATETNMKEEEEDLNVLISKQRWNFVDFLLGRKKKFKVQEQENKEKLEEQEREEENHRVTQDVSTIELTVTNSALVNTNTPFQALQLSIGPSEPKKFEFISEGWSRVKKPNNLTPTTSEGYNSVLVKKIHLEVNEKDKWYNIDGESFEAMPVDISLLKKKLTMFCRPDQAVNT</sequence>
<dbReference type="InterPro" id="IPR017438">
    <property type="entry name" value="ATP-NAD_kinase_N"/>
</dbReference>
<dbReference type="InterPro" id="IPR045579">
    <property type="entry name" value="AGK_C"/>
</dbReference>
<evidence type="ECO:0000256" key="14">
    <source>
        <dbReference type="ARBA" id="ARBA00023371"/>
    </source>
</evidence>
<name>A0A9W3B709_BIOGL</name>
<dbReference type="Gene3D" id="3.40.50.10330">
    <property type="entry name" value="Probable inorganic polyphosphate/atp-NAD kinase, domain 1"/>
    <property type="match status" value="1"/>
</dbReference>
<evidence type="ECO:0000256" key="4">
    <source>
        <dbReference type="ARBA" id="ARBA00005175"/>
    </source>
</evidence>
<dbReference type="InterPro" id="IPR050187">
    <property type="entry name" value="Lipid_Phosphate_FormReg"/>
</dbReference>
<evidence type="ECO:0000256" key="26">
    <source>
        <dbReference type="ARBA" id="ARBA00044480"/>
    </source>
</evidence>
<dbReference type="InterPro" id="IPR016064">
    <property type="entry name" value="NAD/diacylglycerol_kinase_sf"/>
</dbReference>
<evidence type="ECO:0000256" key="18">
    <source>
        <dbReference type="ARBA" id="ARBA00024512"/>
    </source>
</evidence>
<evidence type="ECO:0000256" key="9">
    <source>
        <dbReference type="ARBA" id="ARBA00022792"/>
    </source>
</evidence>
<comment type="catalytic activity">
    <reaction evidence="14">
        <text>1,2-di-(9Z-octadecenoyl)-sn-glycerol + ATP = 1,2-di-(9Z-octadecenoyl)-sn-glycero-3-phosphate + ADP + H(+)</text>
        <dbReference type="Rhea" id="RHEA:40327"/>
        <dbReference type="ChEBI" id="CHEBI:15378"/>
        <dbReference type="ChEBI" id="CHEBI:30616"/>
        <dbReference type="ChEBI" id="CHEBI:52333"/>
        <dbReference type="ChEBI" id="CHEBI:74546"/>
        <dbReference type="ChEBI" id="CHEBI:456216"/>
    </reaction>
    <physiologicalReaction direction="left-to-right" evidence="14">
        <dbReference type="Rhea" id="RHEA:40328"/>
    </physiologicalReaction>
</comment>
<evidence type="ECO:0000313" key="32">
    <source>
        <dbReference type="Proteomes" id="UP001165740"/>
    </source>
</evidence>
<evidence type="ECO:0000256" key="12">
    <source>
        <dbReference type="ARBA" id="ARBA00023128"/>
    </source>
</evidence>
<evidence type="ECO:0000256" key="3">
    <source>
        <dbReference type="ARBA" id="ARBA00004637"/>
    </source>
</evidence>
<keyword evidence="10" id="KW-0067">ATP-binding</keyword>
<comment type="catalytic activity">
    <reaction evidence="28">
        <text>a monoacylglycerol + ATP = a monoacyl-sn-glycero-3-phosphate + ADP + H(+)</text>
        <dbReference type="Rhea" id="RHEA:19293"/>
        <dbReference type="ChEBI" id="CHEBI:15378"/>
        <dbReference type="ChEBI" id="CHEBI:17408"/>
        <dbReference type="ChEBI" id="CHEBI:30616"/>
        <dbReference type="ChEBI" id="CHEBI:77589"/>
        <dbReference type="ChEBI" id="CHEBI:456216"/>
        <dbReference type="EC" id="2.7.1.94"/>
    </reaction>
    <physiologicalReaction direction="left-to-right" evidence="28">
        <dbReference type="Rhea" id="RHEA:19294"/>
    </physiologicalReaction>
</comment>
<dbReference type="PANTHER" id="PTHR12358:SF31">
    <property type="entry name" value="ACYLGLYCEROL KINASE, MITOCHONDRIAL"/>
    <property type="match status" value="1"/>
</dbReference>
<evidence type="ECO:0000256" key="30">
    <source>
        <dbReference type="SAM" id="MobiDB-lite"/>
    </source>
</evidence>
<evidence type="ECO:0000256" key="29">
    <source>
        <dbReference type="ARBA" id="ARBA00048876"/>
    </source>
</evidence>
<dbReference type="EC" id="2.7.1.94" evidence="23"/>
<keyword evidence="8" id="KW-0418">Kinase</keyword>
<evidence type="ECO:0000256" key="25">
    <source>
        <dbReference type="ARBA" id="ARBA00030553"/>
    </source>
</evidence>
<protein>
    <recommendedName>
        <fullName evidence="24">Acylglycerol kinase, mitochondrial</fullName>
        <ecNumber evidence="5">2.7.1.107</ecNumber>
        <ecNumber evidence="22">2.7.1.138</ecNumber>
        <ecNumber evidence="23">2.7.1.94</ecNumber>
    </recommendedName>
    <alternativeName>
        <fullName evidence="25">Multiple substrate lipid kinase</fullName>
    </alternativeName>
</protein>
<accession>A0A9W3B709</accession>
<comment type="catalytic activity">
    <reaction evidence="26">
        <text>a 2-acylglycerol + ATP = a 2-acyl-sn-glycerol 3-phosphate + ADP + H(+)</text>
        <dbReference type="Rhea" id="RHEA:39847"/>
        <dbReference type="ChEBI" id="CHEBI:15378"/>
        <dbReference type="ChEBI" id="CHEBI:17389"/>
        <dbReference type="ChEBI" id="CHEBI:30616"/>
        <dbReference type="ChEBI" id="CHEBI:64982"/>
        <dbReference type="ChEBI" id="CHEBI:456216"/>
    </reaction>
    <physiologicalReaction direction="left-to-right" evidence="26">
        <dbReference type="Rhea" id="RHEA:39848"/>
    </physiologicalReaction>
</comment>
<organism evidence="32 33">
    <name type="scientific">Biomphalaria glabrata</name>
    <name type="common">Bloodfluke planorb</name>
    <name type="synonym">Freshwater snail</name>
    <dbReference type="NCBI Taxonomy" id="6526"/>
    <lineage>
        <taxon>Eukaryota</taxon>
        <taxon>Metazoa</taxon>
        <taxon>Spiralia</taxon>
        <taxon>Lophotrochozoa</taxon>
        <taxon>Mollusca</taxon>
        <taxon>Gastropoda</taxon>
        <taxon>Heterobranchia</taxon>
        <taxon>Euthyneura</taxon>
        <taxon>Panpulmonata</taxon>
        <taxon>Hygrophila</taxon>
        <taxon>Lymnaeoidea</taxon>
        <taxon>Planorbidae</taxon>
        <taxon>Biomphalaria</taxon>
    </lineage>
</organism>
<keyword evidence="11" id="KW-0443">Lipid metabolism</keyword>
<dbReference type="GO" id="GO:0005758">
    <property type="term" value="C:mitochondrial intermembrane space"/>
    <property type="evidence" value="ECO:0007669"/>
    <property type="project" value="UniProtKB-SubCell"/>
</dbReference>
<evidence type="ECO:0000256" key="1">
    <source>
        <dbReference type="ARBA" id="ARBA00001946"/>
    </source>
</evidence>
<comment type="catalytic activity">
    <reaction evidence="17">
        <text>1-(9Z-octadecenoyl)-sn-glycerol + ATP = 1-(9Z-octadecenoyl)-sn-glycero-3-phosphate + ADP + H(+)</text>
        <dbReference type="Rhea" id="RHEA:41079"/>
        <dbReference type="ChEBI" id="CHEBI:15378"/>
        <dbReference type="ChEBI" id="CHEBI:30616"/>
        <dbReference type="ChEBI" id="CHEBI:74544"/>
        <dbReference type="ChEBI" id="CHEBI:75757"/>
        <dbReference type="ChEBI" id="CHEBI:456216"/>
    </reaction>
    <physiologicalReaction direction="left-to-right" evidence="17">
        <dbReference type="Rhea" id="RHEA:41080"/>
    </physiologicalReaction>
</comment>
<dbReference type="PANTHER" id="PTHR12358">
    <property type="entry name" value="SPHINGOSINE KINASE"/>
    <property type="match status" value="1"/>
</dbReference>
<comment type="pathway">
    <text evidence="4">Lipid metabolism; glycerolipid metabolism.</text>
</comment>
<comment type="catalytic activity">
    <reaction evidence="29">
        <text>N-(hexanoyl)sphing-4-enine + ATP = N-hexanoylsphing-4-enine 1-phosphate + ADP + H(+)</text>
        <dbReference type="Rhea" id="RHEA:43312"/>
        <dbReference type="ChEBI" id="CHEBI:15378"/>
        <dbReference type="ChEBI" id="CHEBI:30616"/>
        <dbReference type="ChEBI" id="CHEBI:63867"/>
        <dbReference type="ChEBI" id="CHEBI:82959"/>
        <dbReference type="ChEBI" id="CHEBI:456216"/>
    </reaction>
    <physiologicalReaction direction="left-to-right" evidence="29">
        <dbReference type="Rhea" id="RHEA:43313"/>
    </physiologicalReaction>
</comment>
<keyword evidence="13" id="KW-0472">Membrane</keyword>
<dbReference type="OrthoDB" id="9979394at2759"/>
<evidence type="ECO:0000256" key="16">
    <source>
        <dbReference type="ARBA" id="ARBA00024483"/>
    </source>
</evidence>
<evidence type="ECO:0000256" key="17">
    <source>
        <dbReference type="ARBA" id="ARBA00024505"/>
    </source>
</evidence>
<comment type="catalytic activity">
    <reaction evidence="27">
        <text>an N-acylsphing-4-enine + ATP = an N-acylsphing-4-enine 1-phosphate + ADP + H(+)</text>
        <dbReference type="Rhea" id="RHEA:17929"/>
        <dbReference type="ChEBI" id="CHEBI:15378"/>
        <dbReference type="ChEBI" id="CHEBI:30616"/>
        <dbReference type="ChEBI" id="CHEBI:52639"/>
        <dbReference type="ChEBI" id="CHEBI:57674"/>
        <dbReference type="ChEBI" id="CHEBI:456216"/>
        <dbReference type="EC" id="2.7.1.138"/>
    </reaction>
    <physiologicalReaction direction="left-to-right" evidence="27">
        <dbReference type="Rhea" id="RHEA:17930"/>
    </physiologicalReaction>
</comment>
<dbReference type="InterPro" id="IPR001206">
    <property type="entry name" value="Diacylglycerol_kinase_cat_dom"/>
</dbReference>
<dbReference type="SUPFAM" id="SSF111331">
    <property type="entry name" value="NAD kinase/diacylglycerol kinase-like"/>
    <property type="match status" value="1"/>
</dbReference>
<keyword evidence="12" id="KW-0496">Mitochondrion</keyword>
<comment type="cofactor">
    <cofactor evidence="1">
        <name>Mg(2+)</name>
        <dbReference type="ChEBI" id="CHEBI:18420"/>
    </cofactor>
</comment>
<evidence type="ECO:0000256" key="24">
    <source>
        <dbReference type="ARBA" id="ARBA00026142"/>
    </source>
</evidence>
<evidence type="ECO:0000256" key="7">
    <source>
        <dbReference type="ARBA" id="ARBA00022741"/>
    </source>
</evidence>
<dbReference type="Pfam" id="PF19712">
    <property type="entry name" value="AGK_C"/>
    <property type="match status" value="1"/>
</dbReference>
<dbReference type="Pfam" id="PF00781">
    <property type="entry name" value="DAGK_cat"/>
    <property type="match status" value="1"/>
</dbReference>
<evidence type="ECO:0000256" key="6">
    <source>
        <dbReference type="ARBA" id="ARBA00022679"/>
    </source>
</evidence>
<evidence type="ECO:0000256" key="22">
    <source>
        <dbReference type="ARBA" id="ARBA00026096"/>
    </source>
</evidence>
<evidence type="ECO:0000256" key="23">
    <source>
        <dbReference type="ARBA" id="ARBA00026098"/>
    </source>
</evidence>
<keyword evidence="6" id="KW-0808">Transferase</keyword>
<dbReference type="GO" id="GO:0005524">
    <property type="term" value="F:ATP binding"/>
    <property type="evidence" value="ECO:0007669"/>
    <property type="project" value="UniProtKB-KW"/>
</dbReference>
<dbReference type="GO" id="GO:0001729">
    <property type="term" value="F:ceramide kinase activity"/>
    <property type="evidence" value="ECO:0007669"/>
    <property type="project" value="UniProtKB-EC"/>
</dbReference>
<feature type="domain" description="DAGKc" evidence="31">
    <location>
        <begin position="63"/>
        <end position="206"/>
    </location>
</feature>
<comment type="catalytic activity">
    <reaction evidence="20">
        <text>1-hexadecanoyl-sn-glycerol + ATP = 1-hexadecanoyl-sn-glycero-3-phosphate + ADP + H(+)</text>
        <dbReference type="Rhea" id="RHEA:43308"/>
        <dbReference type="ChEBI" id="CHEBI:15378"/>
        <dbReference type="ChEBI" id="CHEBI:30616"/>
        <dbReference type="ChEBI" id="CHEBI:57518"/>
        <dbReference type="ChEBI" id="CHEBI:75542"/>
        <dbReference type="ChEBI" id="CHEBI:456216"/>
    </reaction>
    <physiologicalReaction direction="left-to-right" evidence="20">
        <dbReference type="Rhea" id="RHEA:43309"/>
    </physiologicalReaction>
</comment>
<keyword evidence="32" id="KW-1185">Reference proteome</keyword>
<dbReference type="EC" id="2.7.1.107" evidence="5"/>
<evidence type="ECO:0000256" key="19">
    <source>
        <dbReference type="ARBA" id="ARBA00024556"/>
    </source>
</evidence>
<dbReference type="GO" id="GO:0004143">
    <property type="term" value="F:ATP-dependent diacylglycerol kinase activity"/>
    <property type="evidence" value="ECO:0007669"/>
    <property type="project" value="UniProtKB-EC"/>
</dbReference>
<dbReference type="GO" id="GO:0005743">
    <property type="term" value="C:mitochondrial inner membrane"/>
    <property type="evidence" value="ECO:0007669"/>
    <property type="project" value="UniProtKB-SubCell"/>
</dbReference>
<evidence type="ECO:0000259" key="31">
    <source>
        <dbReference type="PROSITE" id="PS50146"/>
    </source>
</evidence>
<dbReference type="EC" id="2.7.1.138" evidence="22"/>
<evidence type="ECO:0000256" key="27">
    <source>
        <dbReference type="ARBA" id="ARBA00048034"/>
    </source>
</evidence>
<dbReference type="GO" id="GO:0046512">
    <property type="term" value="P:sphingosine biosynthetic process"/>
    <property type="evidence" value="ECO:0007669"/>
    <property type="project" value="TreeGrafter"/>
</dbReference>
<evidence type="ECO:0000256" key="8">
    <source>
        <dbReference type="ARBA" id="ARBA00022777"/>
    </source>
</evidence>
<evidence type="ECO:0000256" key="11">
    <source>
        <dbReference type="ARBA" id="ARBA00023098"/>
    </source>
</evidence>
<evidence type="ECO:0000256" key="21">
    <source>
        <dbReference type="ARBA" id="ARBA00025749"/>
    </source>
</evidence>
<evidence type="ECO:0000256" key="10">
    <source>
        <dbReference type="ARBA" id="ARBA00022840"/>
    </source>
</evidence>
<comment type="catalytic activity">
    <reaction evidence="18">
        <text>a 1-acyl-sn-glycerol + ATP = a 1-acyl-sn-glycero-3-phosphate + ADP + H(+)</text>
        <dbReference type="Rhea" id="RHEA:33747"/>
        <dbReference type="ChEBI" id="CHEBI:15378"/>
        <dbReference type="ChEBI" id="CHEBI:30616"/>
        <dbReference type="ChEBI" id="CHEBI:57970"/>
        <dbReference type="ChEBI" id="CHEBI:64683"/>
        <dbReference type="ChEBI" id="CHEBI:456216"/>
    </reaction>
    <physiologicalReaction direction="left-to-right" evidence="18">
        <dbReference type="Rhea" id="RHEA:33748"/>
    </physiologicalReaction>
</comment>
<proteinExistence type="inferred from homology"/>
<dbReference type="GeneID" id="106053627"/>
<evidence type="ECO:0000256" key="13">
    <source>
        <dbReference type="ARBA" id="ARBA00023136"/>
    </source>
</evidence>
<evidence type="ECO:0000256" key="2">
    <source>
        <dbReference type="ARBA" id="ARBA00004569"/>
    </source>
</evidence>
<keyword evidence="9" id="KW-0999">Mitochondrion inner membrane</keyword>
<feature type="region of interest" description="Disordered" evidence="30">
    <location>
        <begin position="302"/>
        <end position="322"/>
    </location>
</feature>
<dbReference type="Proteomes" id="UP001165740">
    <property type="component" value="Chromosome 8"/>
</dbReference>
<comment type="catalytic activity">
    <reaction evidence="16">
        <text>1-(5Z,8Z,11Z,14Z-eicosatetraenoyl)-sn-glycerol + ATP = 1-(5Z,8Z,11Z,14Z-eicosatetraenoyl)-sn-glycero-3-phosphate + ADP + H(+)</text>
        <dbReference type="Rhea" id="RHEA:43328"/>
        <dbReference type="ChEBI" id="CHEBI:15378"/>
        <dbReference type="ChEBI" id="CHEBI:30616"/>
        <dbReference type="ChEBI" id="CHEBI:34071"/>
        <dbReference type="ChEBI" id="CHEBI:74938"/>
        <dbReference type="ChEBI" id="CHEBI:456216"/>
    </reaction>
    <physiologicalReaction direction="left-to-right" evidence="16">
        <dbReference type="Rhea" id="RHEA:43329"/>
    </physiologicalReaction>
</comment>
<comment type="subcellular location">
    <subcellularLocation>
        <location evidence="3">Mitochondrion inner membrane</location>
        <topology evidence="3">Peripheral membrane protein</topology>
    </subcellularLocation>
    <subcellularLocation>
        <location evidence="2">Mitochondrion intermembrane space</location>
    </subcellularLocation>
</comment>